<name>A0A2A3Z794_BREAU</name>
<reference evidence="1 11" key="2">
    <citation type="submission" date="2017-12" db="EMBL/GenBank/DDBJ databases">
        <authorList>
            <person name="Levesque S."/>
        </authorList>
    </citation>
    <scope>NUCLEOTIDE SEQUENCE [LARGE SCALE GENOMIC DNA]</scope>
    <source>
        <strain evidence="1 11">SMQ-1420</strain>
    </source>
</reference>
<accession>A0A2A3Z794</accession>
<dbReference type="Proteomes" id="UP000297736">
    <property type="component" value="Unassembled WGS sequence"/>
</dbReference>
<evidence type="ECO:0000313" key="2">
    <source>
        <dbReference type="EMBL" id="PCC17918.1"/>
    </source>
</evidence>
<dbReference type="AlphaFoldDB" id="A0A2A3Z794"/>
<evidence type="ECO:0000313" key="3">
    <source>
        <dbReference type="EMBL" id="PCC41514.1"/>
    </source>
</evidence>
<evidence type="ECO:0000313" key="7">
    <source>
        <dbReference type="Proteomes" id="UP000217564"/>
    </source>
</evidence>
<evidence type="ECO:0000313" key="10">
    <source>
        <dbReference type="Proteomes" id="UP000218620"/>
    </source>
</evidence>
<dbReference type="EMBL" id="CP025334">
    <property type="protein sequence ID" value="AZT98668.1"/>
    <property type="molecule type" value="Genomic_DNA"/>
</dbReference>
<protein>
    <submittedName>
        <fullName evidence="4">Uncharacterized protein</fullName>
    </submittedName>
</protein>
<dbReference type="EMBL" id="RHFF01000006">
    <property type="protein sequence ID" value="TGD39173.1"/>
    <property type="molecule type" value="Genomic_DNA"/>
</dbReference>
<reference evidence="6 12" key="3">
    <citation type="submission" date="2018-10" db="EMBL/GenBank/DDBJ databases">
        <title>Brevibacterium genomes from Austrain hard cheese rinds.</title>
        <authorList>
            <person name="Anast J.M."/>
            <person name="Dzieciol M."/>
            <person name="Schultz D.L."/>
            <person name="Mann E."/>
            <person name="Wagner M."/>
            <person name="Schmitz-Esser S."/>
        </authorList>
    </citation>
    <scope>NUCLEOTIDE SEQUENCE [LARGE SCALE GENOMIC DNA]</scope>
    <source>
        <strain evidence="6 12">L261</strain>
    </source>
</reference>
<gene>
    <name evidence="5" type="ORF">CIK59_02450</name>
    <name evidence="4" type="ORF">CIK64_04590</name>
    <name evidence="3" type="ORF">CIK65_17160</name>
    <name evidence="2" type="ORF">CIK79_06200</name>
    <name evidence="1" type="ORF">CXR27_17965</name>
    <name evidence="6" type="ORF">EB834_07370</name>
</gene>
<dbReference type="EMBL" id="NRGX01000001">
    <property type="protein sequence ID" value="PCC17918.1"/>
    <property type="molecule type" value="Genomic_DNA"/>
</dbReference>
<proteinExistence type="predicted"/>
<dbReference type="EMBL" id="NRGP01000007">
    <property type="protein sequence ID" value="PCC47418.1"/>
    <property type="molecule type" value="Genomic_DNA"/>
</dbReference>
<dbReference type="Proteomes" id="UP000218620">
    <property type="component" value="Unassembled WGS sequence"/>
</dbReference>
<evidence type="ECO:0000313" key="8">
    <source>
        <dbReference type="Proteomes" id="UP000217881"/>
    </source>
</evidence>
<evidence type="ECO:0000313" key="9">
    <source>
        <dbReference type="Proteomes" id="UP000218377"/>
    </source>
</evidence>
<reference evidence="7 8" key="1">
    <citation type="journal article" date="2017" name="Elife">
        <title>Extensive horizontal gene transfer in cheese-associated bacteria.</title>
        <authorList>
            <person name="Bonham K.S."/>
            <person name="Wolfe B.E."/>
            <person name="Dutton R.J."/>
        </authorList>
    </citation>
    <scope>NUCLEOTIDE SEQUENCE [LARGE SCALE GENOMIC DNA]</scope>
    <source>
        <strain evidence="5 8">738_8</strain>
        <strain evidence="4 7">947_7</strain>
        <strain evidence="3 10">962_8</strain>
        <strain evidence="2 9">JB5</strain>
    </source>
</reference>
<dbReference type="Proteomes" id="UP000217564">
    <property type="component" value="Unassembled WGS sequence"/>
</dbReference>
<organism evidence="4 7">
    <name type="scientific">Brevibacterium aurantiacum</name>
    <dbReference type="NCBI Taxonomy" id="273384"/>
    <lineage>
        <taxon>Bacteria</taxon>
        <taxon>Bacillati</taxon>
        <taxon>Actinomycetota</taxon>
        <taxon>Actinomycetes</taxon>
        <taxon>Micrococcales</taxon>
        <taxon>Brevibacteriaceae</taxon>
        <taxon>Brevibacterium</taxon>
    </lineage>
</organism>
<evidence type="ECO:0000313" key="4">
    <source>
        <dbReference type="EMBL" id="PCC47418.1"/>
    </source>
</evidence>
<evidence type="ECO:0000313" key="6">
    <source>
        <dbReference type="EMBL" id="TGD39173.1"/>
    </source>
</evidence>
<dbReference type="EMBL" id="NRGQ01000028">
    <property type="protein sequence ID" value="PCC41514.1"/>
    <property type="molecule type" value="Genomic_DNA"/>
</dbReference>
<evidence type="ECO:0000313" key="1">
    <source>
        <dbReference type="EMBL" id="AZT98668.1"/>
    </source>
</evidence>
<reference evidence="1 11" key="4">
    <citation type="submission" date="2019-01" db="EMBL/GenBank/DDBJ databases">
        <title>Comparative genomic analysis of Brevibacterium aurantiacum sheds light on its evolution and its adaptation to smear-ripened cheeses.</title>
        <authorList>
            <person name="Moineau S."/>
        </authorList>
    </citation>
    <scope>NUCLEOTIDE SEQUENCE [LARGE SCALE GENOMIC DNA]</scope>
    <source>
        <strain evidence="1 11">SMQ-1420</strain>
    </source>
</reference>
<dbReference type="Proteomes" id="UP000218377">
    <property type="component" value="Unassembled WGS sequence"/>
</dbReference>
<dbReference type="OrthoDB" id="568335at2"/>
<evidence type="ECO:0000313" key="11">
    <source>
        <dbReference type="Proteomes" id="UP000282731"/>
    </source>
</evidence>
<sequence>MLDRYTTTDDRGHLSFQYSVRALHCGGHFKFRKHVIVFGSPWTGHQVPITDHGGHLEFYLIPHGELVATLDLPLLRQYNISKVGRFVNRDRKHLPSGVESFKKPT</sequence>
<dbReference type="Proteomes" id="UP000217881">
    <property type="component" value="Unassembled WGS sequence"/>
</dbReference>
<evidence type="ECO:0000313" key="5">
    <source>
        <dbReference type="EMBL" id="PCC55181.1"/>
    </source>
</evidence>
<dbReference type="EMBL" id="NRHA01000004">
    <property type="protein sequence ID" value="PCC55181.1"/>
    <property type="molecule type" value="Genomic_DNA"/>
</dbReference>
<dbReference type="Proteomes" id="UP000282731">
    <property type="component" value="Chromosome"/>
</dbReference>
<evidence type="ECO:0000313" key="12">
    <source>
        <dbReference type="Proteomes" id="UP000297736"/>
    </source>
</evidence>